<feature type="transmembrane region" description="Helical" evidence="9">
    <location>
        <begin position="32"/>
        <end position="54"/>
    </location>
</feature>
<dbReference type="CDD" id="cd06261">
    <property type="entry name" value="TM_PBP2"/>
    <property type="match status" value="1"/>
</dbReference>
<dbReference type="Pfam" id="PF00528">
    <property type="entry name" value="BPD_transp_1"/>
    <property type="match status" value="1"/>
</dbReference>
<accession>A0AAJ5WLF9</accession>
<dbReference type="GO" id="GO:0043190">
    <property type="term" value="C:ATP-binding cassette (ABC) transporter complex"/>
    <property type="evidence" value="ECO:0007669"/>
    <property type="project" value="InterPro"/>
</dbReference>
<dbReference type="EMBL" id="CP119325">
    <property type="protein sequence ID" value="WEK32791.1"/>
    <property type="molecule type" value="Genomic_DNA"/>
</dbReference>
<sequence length="252" mass="28019">MIDVFLILRDNWELFLLGQYPHGPLGGLVNTLILSALALLIAFPLSLLVVMARISPFAWVRWPATVWVYVLRGVPLIMVIFWTYFLVPLLIGRNISGFTTMLCTLVIYQSAYLSEIVRAGIQGLPAGQAEAARALGLGYFRTFGWVILPQALFNALPSLISQFISIIKETTLGYMINVQEMTFAANQVNNQLLTQPFQVYAILAITYYLLCYGLTRVATTVEQRIERKRQGDRASTPGAPKGAALTTSEPSR</sequence>
<comment type="subcellular location">
    <subcellularLocation>
        <location evidence="1">Cell inner membrane</location>
        <topology evidence="1">Multi-pass membrane protein</topology>
    </subcellularLocation>
    <subcellularLocation>
        <location evidence="9">Cell membrane</location>
        <topology evidence="9">Multi-pass membrane protein</topology>
    </subcellularLocation>
</comment>
<evidence type="ECO:0000256" key="7">
    <source>
        <dbReference type="ARBA" id="ARBA00022989"/>
    </source>
</evidence>
<evidence type="ECO:0000256" key="4">
    <source>
        <dbReference type="ARBA" id="ARBA00022475"/>
    </source>
</evidence>
<keyword evidence="5 9" id="KW-0812">Transmembrane</keyword>
<keyword evidence="4" id="KW-1003">Cell membrane</keyword>
<dbReference type="SUPFAM" id="SSF161098">
    <property type="entry name" value="MetI-like"/>
    <property type="match status" value="1"/>
</dbReference>
<evidence type="ECO:0000256" key="6">
    <source>
        <dbReference type="ARBA" id="ARBA00022970"/>
    </source>
</evidence>
<evidence type="ECO:0000259" key="11">
    <source>
        <dbReference type="PROSITE" id="PS50928"/>
    </source>
</evidence>
<keyword evidence="8 9" id="KW-0472">Membrane</keyword>
<evidence type="ECO:0000256" key="3">
    <source>
        <dbReference type="ARBA" id="ARBA00022448"/>
    </source>
</evidence>
<dbReference type="NCBIfam" id="TIGR01726">
    <property type="entry name" value="HEQRo_perm_3TM"/>
    <property type="match status" value="1"/>
</dbReference>
<dbReference type="PANTHER" id="PTHR30614:SF21">
    <property type="entry name" value="AMINO ACID ABC TRANSPORTER PERMEASE"/>
    <property type="match status" value="1"/>
</dbReference>
<feature type="transmembrane region" description="Helical" evidence="9">
    <location>
        <begin position="66"/>
        <end position="85"/>
    </location>
</feature>
<feature type="domain" description="ABC transmembrane type-1" evidence="11">
    <location>
        <begin position="28"/>
        <end position="218"/>
    </location>
</feature>
<evidence type="ECO:0000256" key="8">
    <source>
        <dbReference type="ARBA" id="ARBA00023136"/>
    </source>
</evidence>
<dbReference type="PROSITE" id="PS50928">
    <property type="entry name" value="ABC_TM1"/>
    <property type="match status" value="1"/>
</dbReference>
<dbReference type="InterPro" id="IPR043429">
    <property type="entry name" value="ArtM/GltK/GlnP/TcyL/YhdX-like"/>
</dbReference>
<evidence type="ECO:0000256" key="1">
    <source>
        <dbReference type="ARBA" id="ARBA00004429"/>
    </source>
</evidence>
<evidence type="ECO:0000256" key="10">
    <source>
        <dbReference type="SAM" id="MobiDB-lite"/>
    </source>
</evidence>
<dbReference type="Gene3D" id="1.10.3720.10">
    <property type="entry name" value="MetI-like"/>
    <property type="match status" value="1"/>
</dbReference>
<feature type="transmembrane region" description="Helical" evidence="9">
    <location>
        <begin position="197"/>
        <end position="219"/>
    </location>
</feature>
<dbReference type="InterPro" id="IPR010065">
    <property type="entry name" value="AA_ABC_transptr_permease_3TM"/>
</dbReference>
<evidence type="ECO:0000256" key="2">
    <source>
        <dbReference type="ARBA" id="ARBA00010072"/>
    </source>
</evidence>
<keyword evidence="7 9" id="KW-1133">Transmembrane helix</keyword>
<evidence type="ECO:0000313" key="13">
    <source>
        <dbReference type="Proteomes" id="UP001216329"/>
    </source>
</evidence>
<dbReference type="GO" id="GO:0022857">
    <property type="term" value="F:transmembrane transporter activity"/>
    <property type="evidence" value="ECO:0007669"/>
    <property type="project" value="InterPro"/>
</dbReference>
<proteinExistence type="inferred from homology"/>
<protein>
    <submittedName>
        <fullName evidence="12">Amino acid ABC transporter permease</fullName>
    </submittedName>
</protein>
<dbReference type="Proteomes" id="UP001216329">
    <property type="component" value="Chromosome"/>
</dbReference>
<evidence type="ECO:0000256" key="5">
    <source>
        <dbReference type="ARBA" id="ARBA00022692"/>
    </source>
</evidence>
<name>A0AAJ5WLF9_9PSED</name>
<evidence type="ECO:0000313" key="12">
    <source>
        <dbReference type="EMBL" id="WEK32791.1"/>
    </source>
</evidence>
<dbReference type="AlphaFoldDB" id="A0AAJ5WLF9"/>
<evidence type="ECO:0000256" key="9">
    <source>
        <dbReference type="RuleBase" id="RU363032"/>
    </source>
</evidence>
<dbReference type="InterPro" id="IPR035906">
    <property type="entry name" value="MetI-like_sf"/>
</dbReference>
<dbReference type="InterPro" id="IPR000515">
    <property type="entry name" value="MetI-like"/>
</dbReference>
<dbReference type="PANTHER" id="PTHR30614">
    <property type="entry name" value="MEMBRANE COMPONENT OF AMINO ACID ABC TRANSPORTER"/>
    <property type="match status" value="1"/>
</dbReference>
<organism evidence="12 13">
    <name type="scientific">Candidatus Pseudomonas phytovorans</name>
    <dbReference type="NCBI Taxonomy" id="3121377"/>
    <lineage>
        <taxon>Bacteria</taxon>
        <taxon>Pseudomonadati</taxon>
        <taxon>Pseudomonadota</taxon>
        <taxon>Gammaproteobacteria</taxon>
        <taxon>Pseudomonadales</taxon>
        <taxon>Pseudomonadaceae</taxon>
        <taxon>Pseudomonas</taxon>
    </lineage>
</organism>
<gene>
    <name evidence="12" type="ORF">P0Y58_11545</name>
</gene>
<reference evidence="12" key="1">
    <citation type="submission" date="2023-03" db="EMBL/GenBank/DDBJ databases">
        <title>Andean soil-derived lignocellulolytic bacterial consortium as a source of novel taxa and putative plastic-active enzymes.</title>
        <authorList>
            <person name="Diaz-Garcia L."/>
            <person name="Chuvochina M."/>
            <person name="Feuerriegel G."/>
            <person name="Bunk B."/>
            <person name="Sproer C."/>
            <person name="Streit W.R."/>
            <person name="Rodriguez L.M."/>
            <person name="Overmann J."/>
            <person name="Jimenez D.J."/>
        </authorList>
    </citation>
    <scope>NUCLEOTIDE SEQUENCE</scope>
    <source>
        <strain evidence="12">MAG 876</strain>
    </source>
</reference>
<comment type="similarity">
    <text evidence="2">Belongs to the binding-protein-dependent transport system permease family. HisMQ subfamily.</text>
</comment>
<dbReference type="GO" id="GO:0006865">
    <property type="term" value="P:amino acid transport"/>
    <property type="evidence" value="ECO:0007669"/>
    <property type="project" value="UniProtKB-KW"/>
</dbReference>
<feature type="transmembrane region" description="Helical" evidence="9">
    <location>
        <begin position="143"/>
        <end position="167"/>
    </location>
</feature>
<keyword evidence="3 9" id="KW-0813">Transport</keyword>
<feature type="region of interest" description="Disordered" evidence="10">
    <location>
        <begin position="226"/>
        <end position="252"/>
    </location>
</feature>
<keyword evidence="6" id="KW-0029">Amino-acid transport</keyword>